<proteinExistence type="inferred from homology"/>
<organism evidence="10 11">
    <name type="scientific">Kocuria sediminis</name>
    <dbReference type="NCBI Taxonomy" id="1038857"/>
    <lineage>
        <taxon>Bacteria</taxon>
        <taxon>Bacillati</taxon>
        <taxon>Actinomycetota</taxon>
        <taxon>Actinomycetes</taxon>
        <taxon>Micrococcales</taxon>
        <taxon>Micrococcaceae</taxon>
        <taxon>Kocuria</taxon>
    </lineage>
</organism>
<keyword evidence="3" id="KW-1003">Cell membrane</keyword>
<evidence type="ECO:0000256" key="8">
    <source>
        <dbReference type="SAM" id="MobiDB-lite"/>
    </source>
</evidence>
<dbReference type="SUPFAM" id="SSF161098">
    <property type="entry name" value="MetI-like"/>
    <property type="match status" value="1"/>
</dbReference>
<keyword evidence="5 7" id="KW-1133">Transmembrane helix</keyword>
<dbReference type="PANTHER" id="PTHR43744">
    <property type="entry name" value="ABC TRANSPORTER PERMEASE PROTEIN MG189-RELATED-RELATED"/>
    <property type="match status" value="1"/>
</dbReference>
<evidence type="ECO:0000313" key="11">
    <source>
        <dbReference type="Proteomes" id="UP000436989"/>
    </source>
</evidence>
<evidence type="ECO:0000256" key="5">
    <source>
        <dbReference type="ARBA" id="ARBA00022989"/>
    </source>
</evidence>
<dbReference type="Pfam" id="PF00528">
    <property type="entry name" value="BPD_transp_1"/>
    <property type="match status" value="1"/>
</dbReference>
<dbReference type="GO" id="GO:0005886">
    <property type="term" value="C:plasma membrane"/>
    <property type="evidence" value="ECO:0007669"/>
    <property type="project" value="UniProtKB-SubCell"/>
</dbReference>
<sequence>MSTTTRASTPASTPTTTPATTPAPGARARARARAQAQLEAEHTRRLTLGHGPTGRAVAYATVAVLAAVWALPMVWAVLSSLKSEADVSAAPLSFWPEEGWTTEAYRNVVAAGDLPLWIWNSVLVSTLVTVITVAISALAAYGFSRQRFRGRRGLFALTVAAIMVPPQILIVPLFDQMIAMRLSDTLLGVALPQVVMPLMVIVMKNFFDQIPVELEEAARLDGAGDLRVFWSVILPLSRSILTAVAIFVFISAWNNFLWPFIVTNSPELMTIPVGLGTVKNAYGVQYAQELASAVIGALPLLIVFMLFQRHIIRGFATSGMGGQ</sequence>
<feature type="compositionally biased region" description="Low complexity" evidence="8">
    <location>
        <begin position="1"/>
        <end position="27"/>
    </location>
</feature>
<dbReference type="Proteomes" id="UP000436989">
    <property type="component" value="Unassembled WGS sequence"/>
</dbReference>
<feature type="transmembrane region" description="Helical" evidence="7">
    <location>
        <begin position="56"/>
        <end position="78"/>
    </location>
</feature>
<keyword evidence="6 7" id="KW-0472">Membrane</keyword>
<dbReference type="InterPro" id="IPR000515">
    <property type="entry name" value="MetI-like"/>
</dbReference>
<accession>A0A6N8GIV1</accession>
<feature type="transmembrane region" description="Helical" evidence="7">
    <location>
        <begin position="186"/>
        <end position="207"/>
    </location>
</feature>
<comment type="similarity">
    <text evidence="7">Belongs to the binding-protein-dependent transport system permease family.</text>
</comment>
<keyword evidence="11" id="KW-1185">Reference proteome</keyword>
<evidence type="ECO:0000256" key="7">
    <source>
        <dbReference type="RuleBase" id="RU363032"/>
    </source>
</evidence>
<comment type="caution">
    <text evidence="10">The sequence shown here is derived from an EMBL/GenBank/DDBJ whole genome shotgun (WGS) entry which is preliminary data.</text>
</comment>
<dbReference type="AlphaFoldDB" id="A0A6N8GIV1"/>
<evidence type="ECO:0000256" key="2">
    <source>
        <dbReference type="ARBA" id="ARBA00022448"/>
    </source>
</evidence>
<keyword evidence="2 7" id="KW-0813">Transport</keyword>
<dbReference type="GO" id="GO:0055085">
    <property type="term" value="P:transmembrane transport"/>
    <property type="evidence" value="ECO:0007669"/>
    <property type="project" value="InterPro"/>
</dbReference>
<feature type="transmembrane region" description="Helical" evidence="7">
    <location>
        <begin position="228"/>
        <end position="250"/>
    </location>
</feature>
<gene>
    <name evidence="10" type="ORF">GMA12_03415</name>
</gene>
<evidence type="ECO:0000259" key="9">
    <source>
        <dbReference type="PROSITE" id="PS50928"/>
    </source>
</evidence>
<evidence type="ECO:0000256" key="3">
    <source>
        <dbReference type="ARBA" id="ARBA00022475"/>
    </source>
</evidence>
<evidence type="ECO:0000256" key="1">
    <source>
        <dbReference type="ARBA" id="ARBA00004651"/>
    </source>
</evidence>
<dbReference type="PANTHER" id="PTHR43744:SF12">
    <property type="entry name" value="ABC TRANSPORTER PERMEASE PROTEIN MG189-RELATED"/>
    <property type="match status" value="1"/>
</dbReference>
<dbReference type="InterPro" id="IPR035906">
    <property type="entry name" value="MetI-like_sf"/>
</dbReference>
<dbReference type="EMBL" id="WOGU01000002">
    <property type="protein sequence ID" value="MUN62200.1"/>
    <property type="molecule type" value="Genomic_DNA"/>
</dbReference>
<keyword evidence="4 7" id="KW-0812">Transmembrane</keyword>
<feature type="domain" description="ABC transmembrane type-1" evidence="9">
    <location>
        <begin position="118"/>
        <end position="307"/>
    </location>
</feature>
<feature type="region of interest" description="Disordered" evidence="8">
    <location>
        <begin position="1"/>
        <end position="31"/>
    </location>
</feature>
<feature type="transmembrane region" description="Helical" evidence="7">
    <location>
        <begin position="153"/>
        <end position="174"/>
    </location>
</feature>
<evidence type="ECO:0000313" key="10">
    <source>
        <dbReference type="EMBL" id="MUN62200.1"/>
    </source>
</evidence>
<feature type="transmembrane region" description="Helical" evidence="7">
    <location>
        <begin position="290"/>
        <end position="307"/>
    </location>
</feature>
<name>A0A6N8GIV1_9MICC</name>
<comment type="subcellular location">
    <subcellularLocation>
        <location evidence="1 7">Cell membrane</location>
        <topology evidence="1 7">Multi-pass membrane protein</topology>
    </subcellularLocation>
</comment>
<evidence type="ECO:0000256" key="6">
    <source>
        <dbReference type="ARBA" id="ARBA00023136"/>
    </source>
</evidence>
<feature type="transmembrane region" description="Helical" evidence="7">
    <location>
        <begin position="117"/>
        <end position="141"/>
    </location>
</feature>
<protein>
    <submittedName>
        <fullName evidence="10">ABC transporter permease subunit</fullName>
    </submittedName>
</protein>
<dbReference type="RefSeq" id="WP_156267167.1">
    <property type="nucleotide sequence ID" value="NZ_WOGU01000002.1"/>
</dbReference>
<reference evidence="10 11" key="1">
    <citation type="submission" date="2019-12" db="EMBL/GenBank/DDBJ databases">
        <authorList>
            <person name="Shi Y."/>
        </authorList>
    </citation>
    <scope>NUCLEOTIDE SEQUENCE [LARGE SCALE GENOMIC DNA]</scope>
    <source>
        <strain evidence="10 11">JCM 17929</strain>
    </source>
</reference>
<dbReference type="CDD" id="cd06261">
    <property type="entry name" value="TM_PBP2"/>
    <property type="match status" value="1"/>
</dbReference>
<evidence type="ECO:0000256" key="4">
    <source>
        <dbReference type="ARBA" id="ARBA00022692"/>
    </source>
</evidence>
<dbReference type="PROSITE" id="PS50928">
    <property type="entry name" value="ABC_TM1"/>
    <property type="match status" value="1"/>
</dbReference>
<dbReference type="Gene3D" id="1.10.3720.10">
    <property type="entry name" value="MetI-like"/>
    <property type="match status" value="1"/>
</dbReference>